<dbReference type="GeneTree" id="ENSGT00940000166012"/>
<dbReference type="KEGG" id="ocu:100353174"/>
<dbReference type="Proteomes" id="UP000001811">
    <property type="component" value="Chromosome 12"/>
</dbReference>
<dbReference type="PANTHER" id="PTHR11571">
    <property type="entry name" value="GLUTATHIONE S-TRANSFERASE"/>
    <property type="match status" value="1"/>
</dbReference>
<dbReference type="Ensembl" id="ENSOCUT00000057733.1">
    <property type="protein sequence ID" value="ENSOCUP00000046919.1"/>
    <property type="gene ID" value="ENSOCUG00000038012.1"/>
</dbReference>
<keyword evidence="2" id="KW-0808">Transferase</keyword>
<evidence type="ECO:0000256" key="1">
    <source>
        <dbReference type="ARBA" id="ARBA00012452"/>
    </source>
</evidence>
<dbReference type="EC" id="2.5.1.18" evidence="1"/>
<protein>
    <recommendedName>
        <fullName evidence="1">glutathione transferase</fullName>
        <ecNumber evidence="1">2.5.1.18</ecNumber>
    </recommendedName>
</protein>
<organism evidence="4 5">
    <name type="scientific">Oryctolagus cuniculus</name>
    <name type="common">Rabbit</name>
    <dbReference type="NCBI Taxonomy" id="9986"/>
    <lineage>
        <taxon>Eukaryota</taxon>
        <taxon>Metazoa</taxon>
        <taxon>Chordata</taxon>
        <taxon>Craniata</taxon>
        <taxon>Vertebrata</taxon>
        <taxon>Euteleostomi</taxon>
        <taxon>Mammalia</taxon>
        <taxon>Eutheria</taxon>
        <taxon>Euarchontoglires</taxon>
        <taxon>Glires</taxon>
        <taxon>Lagomorpha</taxon>
        <taxon>Leporidae</taxon>
        <taxon>Oryctolagus</taxon>
    </lineage>
</organism>
<dbReference type="GO" id="GO:0006805">
    <property type="term" value="P:xenobiotic metabolic process"/>
    <property type="evidence" value="ECO:0007669"/>
    <property type="project" value="TreeGrafter"/>
</dbReference>
<dbReference type="PANTHER" id="PTHR11571:SF99">
    <property type="entry name" value="GLUTATHIONE TRANSFERASE"/>
    <property type="match status" value="1"/>
</dbReference>
<dbReference type="OrthoDB" id="414243at2759"/>
<dbReference type="GO" id="GO:0004364">
    <property type="term" value="F:glutathione transferase activity"/>
    <property type="evidence" value="ECO:0007669"/>
    <property type="project" value="UniProtKB-EC"/>
</dbReference>
<dbReference type="SFLD" id="SFLDS00019">
    <property type="entry name" value="Glutathione_Transferase_(cytos"/>
    <property type="match status" value="1"/>
</dbReference>
<gene>
    <name evidence="4" type="primary">LOC100353174</name>
</gene>
<reference evidence="4" key="2">
    <citation type="submission" date="2025-08" db="UniProtKB">
        <authorList>
            <consortium name="Ensembl"/>
        </authorList>
    </citation>
    <scope>IDENTIFICATION</scope>
    <source>
        <strain evidence="4">Thorbecke</strain>
    </source>
</reference>
<dbReference type="STRING" id="9986.ENSOCUP00000046919"/>
<reference evidence="4" key="3">
    <citation type="submission" date="2025-09" db="UniProtKB">
        <authorList>
            <consortium name="Ensembl"/>
        </authorList>
    </citation>
    <scope>IDENTIFICATION</scope>
    <source>
        <strain evidence="4">Thorbecke</strain>
    </source>
</reference>
<evidence type="ECO:0000313" key="4">
    <source>
        <dbReference type="Ensembl" id="ENSOCUP00000046919.1"/>
    </source>
</evidence>
<dbReference type="InParanoid" id="A0A5F9DN79"/>
<keyword evidence="5" id="KW-1185">Reference proteome</keyword>
<dbReference type="EMBL" id="AAGW02018288">
    <property type="status" value="NOT_ANNOTATED_CDS"/>
    <property type="molecule type" value="Genomic_DNA"/>
</dbReference>
<evidence type="ECO:0000313" key="5">
    <source>
        <dbReference type="Proteomes" id="UP000001811"/>
    </source>
</evidence>
<dbReference type="InterPro" id="IPR050213">
    <property type="entry name" value="GST_superfamily"/>
</dbReference>
<accession>A0A5F9DN79</accession>
<dbReference type="GeneID" id="100353174"/>
<dbReference type="Bgee" id="ENSOCUG00000038012">
    <property type="expression patterns" value="Expressed in testis and 11 other cell types or tissues"/>
</dbReference>
<proteinExistence type="predicted"/>
<sequence>MSGKPKPHYFNGRGRMETVRWLLAAAGVEFEEQLFETREEFEELVQGGNLMYEQVPMVEIDGMHMVETRAILRYIAAKHNLYGRILQEQAWSKQCFLCRRELRFLGSLAAICSGVLDRVTENSFV</sequence>
<dbReference type="GO" id="GO:0006749">
    <property type="term" value="P:glutathione metabolic process"/>
    <property type="evidence" value="ECO:0007669"/>
    <property type="project" value="TreeGrafter"/>
</dbReference>
<dbReference type="PROSITE" id="PS50404">
    <property type="entry name" value="GST_NTER"/>
    <property type="match status" value="1"/>
</dbReference>
<dbReference type="InterPro" id="IPR004045">
    <property type="entry name" value="Glutathione_S-Trfase_N"/>
</dbReference>
<dbReference type="InterPro" id="IPR036249">
    <property type="entry name" value="Thioredoxin-like_sf"/>
</dbReference>
<evidence type="ECO:0000259" key="3">
    <source>
        <dbReference type="PROSITE" id="PS50404"/>
    </source>
</evidence>
<dbReference type="InterPro" id="IPR040079">
    <property type="entry name" value="Glutathione_S-Trfase"/>
</dbReference>
<dbReference type="Gene3D" id="3.40.30.10">
    <property type="entry name" value="Glutaredoxin"/>
    <property type="match status" value="1"/>
</dbReference>
<dbReference type="SUPFAM" id="SSF52833">
    <property type="entry name" value="Thioredoxin-like"/>
    <property type="match status" value="1"/>
</dbReference>
<feature type="domain" description="GST N-terminal" evidence="3">
    <location>
        <begin position="3"/>
        <end position="83"/>
    </location>
</feature>
<evidence type="ECO:0000256" key="2">
    <source>
        <dbReference type="ARBA" id="ARBA00022679"/>
    </source>
</evidence>
<dbReference type="AlphaFoldDB" id="A0A5F9DN79"/>
<reference evidence="4 5" key="1">
    <citation type="journal article" date="2011" name="Nature">
        <title>A high-resolution map of human evolutionary constraint using 29 mammals.</title>
        <authorList>
            <person name="Lindblad-Toh K."/>
            <person name="Garber M."/>
            <person name="Zuk O."/>
            <person name="Lin M.F."/>
            <person name="Parker B.J."/>
            <person name="Washietl S."/>
            <person name="Kheradpour P."/>
            <person name="Ernst J."/>
            <person name="Jordan G."/>
            <person name="Mauceli E."/>
            <person name="Ward L.D."/>
            <person name="Lowe C.B."/>
            <person name="Holloway A.K."/>
            <person name="Clamp M."/>
            <person name="Gnerre S."/>
            <person name="Alfoldi J."/>
            <person name="Beal K."/>
            <person name="Chang J."/>
            <person name="Clawson H."/>
            <person name="Cuff J."/>
            <person name="Di Palma F."/>
            <person name="Fitzgerald S."/>
            <person name="Flicek P."/>
            <person name="Guttman M."/>
            <person name="Hubisz M.J."/>
            <person name="Jaffe D.B."/>
            <person name="Jungreis I."/>
            <person name="Kent W.J."/>
            <person name="Kostka D."/>
            <person name="Lara M."/>
            <person name="Martins A.L."/>
            <person name="Massingham T."/>
            <person name="Moltke I."/>
            <person name="Raney B.J."/>
            <person name="Rasmussen M.D."/>
            <person name="Robinson J."/>
            <person name="Stark A."/>
            <person name="Vilella A.J."/>
            <person name="Wen J."/>
            <person name="Xie X."/>
            <person name="Zody M.C."/>
            <person name="Baldwin J."/>
            <person name="Bloom T."/>
            <person name="Chin C.W."/>
            <person name="Heiman D."/>
            <person name="Nicol R."/>
            <person name="Nusbaum C."/>
            <person name="Young S."/>
            <person name="Wilkinson J."/>
            <person name="Worley K.C."/>
            <person name="Kovar C.L."/>
            <person name="Muzny D.M."/>
            <person name="Gibbs R.A."/>
            <person name="Cree A."/>
            <person name="Dihn H.H."/>
            <person name="Fowler G."/>
            <person name="Jhangiani S."/>
            <person name="Joshi V."/>
            <person name="Lee S."/>
            <person name="Lewis L.R."/>
            <person name="Nazareth L.V."/>
            <person name="Okwuonu G."/>
            <person name="Santibanez J."/>
            <person name="Warren W.C."/>
            <person name="Mardis E.R."/>
            <person name="Weinstock G.M."/>
            <person name="Wilson R.K."/>
            <person name="Delehaunty K."/>
            <person name="Dooling D."/>
            <person name="Fronik C."/>
            <person name="Fulton L."/>
            <person name="Fulton B."/>
            <person name="Graves T."/>
            <person name="Minx P."/>
            <person name="Sodergren E."/>
            <person name="Birney E."/>
            <person name="Margulies E.H."/>
            <person name="Herrero J."/>
            <person name="Green E.D."/>
            <person name="Haussler D."/>
            <person name="Siepel A."/>
            <person name="Goldman N."/>
            <person name="Pollard K.S."/>
            <person name="Pedersen J.S."/>
            <person name="Lander E.S."/>
            <person name="Kellis M."/>
        </authorList>
    </citation>
    <scope>NUCLEOTIDE SEQUENCE [LARGE SCALE GENOMIC DNA]</scope>
    <source>
        <strain evidence="4 5">Thorbecke inbred</strain>
    </source>
</reference>
<name>A0A5F9DN79_RABIT</name>
<dbReference type="Pfam" id="PF02798">
    <property type="entry name" value="GST_N"/>
    <property type="match status" value="1"/>
</dbReference>
<dbReference type="SMR" id="A0A5F9DN79"/>